<dbReference type="Gene3D" id="3.40.50.300">
    <property type="entry name" value="P-loop containing nucleotide triphosphate hydrolases"/>
    <property type="match status" value="1"/>
</dbReference>
<evidence type="ECO:0000256" key="4">
    <source>
        <dbReference type="SAM" id="MobiDB-lite"/>
    </source>
</evidence>
<dbReference type="InterPro" id="IPR027417">
    <property type="entry name" value="P-loop_NTPase"/>
</dbReference>
<keyword evidence="7" id="KW-1185">Reference proteome</keyword>
<comment type="similarity">
    <text evidence="1">Belongs to the AfsR/DnrI/RedD regulatory family.</text>
</comment>
<dbReference type="EMBL" id="BAAARW010000011">
    <property type="protein sequence ID" value="GAA2414496.1"/>
    <property type="molecule type" value="Genomic_DNA"/>
</dbReference>
<evidence type="ECO:0000313" key="7">
    <source>
        <dbReference type="Proteomes" id="UP001501231"/>
    </source>
</evidence>
<evidence type="ECO:0000313" key="6">
    <source>
        <dbReference type="EMBL" id="GAA2414496.1"/>
    </source>
</evidence>
<dbReference type="Pfam" id="PF03704">
    <property type="entry name" value="BTAD"/>
    <property type="match status" value="1"/>
</dbReference>
<dbReference type="InterPro" id="IPR005158">
    <property type="entry name" value="BTAD"/>
</dbReference>
<dbReference type="SUPFAM" id="SSF52540">
    <property type="entry name" value="P-loop containing nucleoside triphosphate hydrolases"/>
    <property type="match status" value="1"/>
</dbReference>
<organism evidence="6 7">
    <name type="scientific">Actinomadura vinacea</name>
    <dbReference type="NCBI Taxonomy" id="115336"/>
    <lineage>
        <taxon>Bacteria</taxon>
        <taxon>Bacillati</taxon>
        <taxon>Actinomycetota</taxon>
        <taxon>Actinomycetes</taxon>
        <taxon>Streptosporangiales</taxon>
        <taxon>Thermomonosporaceae</taxon>
        <taxon>Actinomadura</taxon>
    </lineage>
</organism>
<name>A0ABP5VZR0_9ACTN</name>
<dbReference type="SMART" id="SM01043">
    <property type="entry name" value="BTAD"/>
    <property type="match status" value="1"/>
</dbReference>
<proteinExistence type="inferred from homology"/>
<feature type="domain" description="OmpR/PhoB-type" evidence="5">
    <location>
        <begin position="22"/>
        <end position="118"/>
    </location>
</feature>
<evidence type="ECO:0000259" key="5">
    <source>
        <dbReference type="PROSITE" id="PS51755"/>
    </source>
</evidence>
<keyword evidence="2 3" id="KW-0238">DNA-binding</keyword>
<dbReference type="Gene3D" id="1.25.40.10">
    <property type="entry name" value="Tetratricopeptide repeat domain"/>
    <property type="match status" value="2"/>
</dbReference>
<dbReference type="SUPFAM" id="SSF46894">
    <property type="entry name" value="C-terminal effector domain of the bipartite response regulators"/>
    <property type="match status" value="1"/>
</dbReference>
<accession>A0ABP5VZR0</accession>
<evidence type="ECO:0000256" key="1">
    <source>
        <dbReference type="ARBA" id="ARBA00005820"/>
    </source>
</evidence>
<feature type="DNA-binding region" description="OmpR/PhoB-type" evidence="3">
    <location>
        <begin position="22"/>
        <end position="118"/>
    </location>
</feature>
<protein>
    <submittedName>
        <fullName evidence="6">BTAD domain-containing putative transcriptional regulator</fullName>
    </submittedName>
</protein>
<evidence type="ECO:0000256" key="3">
    <source>
        <dbReference type="PROSITE-ProRule" id="PRU01091"/>
    </source>
</evidence>
<dbReference type="PANTHER" id="PTHR47691:SF3">
    <property type="entry name" value="HTH-TYPE TRANSCRIPTIONAL REGULATOR RV0890C-RELATED"/>
    <property type="match status" value="1"/>
</dbReference>
<evidence type="ECO:0000256" key="2">
    <source>
        <dbReference type="ARBA" id="ARBA00023125"/>
    </source>
</evidence>
<dbReference type="Gene3D" id="1.10.10.10">
    <property type="entry name" value="Winged helix-like DNA-binding domain superfamily/Winged helix DNA-binding domain"/>
    <property type="match status" value="1"/>
</dbReference>
<dbReference type="PRINTS" id="PR00364">
    <property type="entry name" value="DISEASERSIST"/>
</dbReference>
<dbReference type="Proteomes" id="UP001501231">
    <property type="component" value="Unassembled WGS sequence"/>
</dbReference>
<sequence>MRRPDGPWDRRGVVARGERGLSGLGENRRVRIGILGPLEVVEDGRPAAVGGARLRALLTLLALDAGRPVPAERIIDDLWEDRAPAAALNALQALVSRLRAVIGRDRVESRRGSYRLALPRGCVDAHDFEARVLAARRAADPRARSAELGAALGLWRGPALADVSGLPFADGPAARLEALRRAALDERIDADLELGRHEELIPELRALAAAEPLREPLRGRLIRALYGTGRQAEALSEYGSVKQALAEELGVDPSPDLETLHMAVLRQDPALQPGNGSGSPPPAWPENGGTAPEPAADAPRPPVPNNLRARLTSFVGRDEDLARVGGLLAAKRLVTLTGPGGAGKTRLSLEAAERQLGRMPDGAWLVELAPVRDPAEAAPAALTALGLRESVLLPAGHGRVAVAEGGDPLDRLAAALAAKRLLLVLDNCEHLLDAAARIADRVLASCPGVRVLATSREPLGITGETLWPVEPLEPPPDGAGVTGAMANPAVRLLADRAAAASPRFAVTPANVASIVRICRALDGMPLAIELAAVRLRAMTPAQLADRIGDRFRLLATGSRTALPRHQTLRAVVEWSWDLLDEAERALLRRLSVFSGGATVESAERVCSGPELPPADVLNVLTALVDKSLLFVTDADGDALPRYRMLETIRAYGAERLAEAGEADRTRRAHAEYLAQLAQMAEPRLYRHDQLYWMARLNAEHDDLHTALRWVISVRDAALAVRLCAGLGWYWFLQGTARDAGEYYVEVLGMPGLPEDETTMVALAHGVMLTFDGPWKSGRAVDWLRSVERICDRLGERPRHPVVRVMSVTKDLYLSGWDEGALETAPSLFDDPDPWVRGIGRFMRAQIAIHFGRLDDVEDDFDEAERAFRESGDRWGLSFALVGQAEILRWRGDRRAATALYDEALLLNEPLGAGMSMFLQLHSRMANDLYLLGERERAKALLDKALREAERMADSEVLACMYQQFGECAWREGDRAEAIRWLDLAEELCPEEGGLPHHRALILASRARLDLENGDVDAALARLEEAVGQAVQAMGHPIVAHVLLGHAFLAVREGDPERAAFLLGCADGLRGTRDLSQPENIALENTIRAALGEAAFTAAYEHGSARTFDEVIEAFGLERPSPPAGLEPPD</sequence>
<dbReference type="Pfam" id="PF25872">
    <property type="entry name" value="HTH_77"/>
    <property type="match status" value="1"/>
</dbReference>
<dbReference type="PANTHER" id="PTHR47691">
    <property type="entry name" value="REGULATOR-RELATED"/>
    <property type="match status" value="1"/>
</dbReference>
<dbReference type="InterPro" id="IPR058852">
    <property type="entry name" value="HTH_77"/>
</dbReference>
<dbReference type="Pfam" id="PF00486">
    <property type="entry name" value="Trans_reg_C"/>
    <property type="match status" value="1"/>
</dbReference>
<dbReference type="SMART" id="SM00862">
    <property type="entry name" value="Trans_reg_C"/>
    <property type="match status" value="1"/>
</dbReference>
<feature type="region of interest" description="Disordered" evidence="4">
    <location>
        <begin position="269"/>
        <end position="305"/>
    </location>
</feature>
<dbReference type="InterPro" id="IPR036388">
    <property type="entry name" value="WH-like_DNA-bd_sf"/>
</dbReference>
<dbReference type="InterPro" id="IPR011990">
    <property type="entry name" value="TPR-like_helical_dom_sf"/>
</dbReference>
<dbReference type="SMART" id="SM00028">
    <property type="entry name" value="TPR"/>
    <property type="match status" value="4"/>
</dbReference>
<dbReference type="InterPro" id="IPR019734">
    <property type="entry name" value="TPR_rpt"/>
</dbReference>
<reference evidence="7" key="1">
    <citation type="journal article" date="2019" name="Int. J. Syst. Evol. Microbiol.">
        <title>The Global Catalogue of Microorganisms (GCM) 10K type strain sequencing project: providing services to taxonomists for standard genome sequencing and annotation.</title>
        <authorList>
            <consortium name="The Broad Institute Genomics Platform"/>
            <consortium name="The Broad Institute Genome Sequencing Center for Infectious Disease"/>
            <person name="Wu L."/>
            <person name="Ma J."/>
        </authorList>
    </citation>
    <scope>NUCLEOTIDE SEQUENCE [LARGE SCALE GENOMIC DNA]</scope>
    <source>
        <strain evidence="7">JCM 3325</strain>
    </source>
</reference>
<dbReference type="PROSITE" id="PS51755">
    <property type="entry name" value="OMPR_PHOB"/>
    <property type="match status" value="1"/>
</dbReference>
<comment type="caution">
    <text evidence="6">The sequence shown here is derived from an EMBL/GenBank/DDBJ whole genome shotgun (WGS) entry which is preliminary data.</text>
</comment>
<dbReference type="InterPro" id="IPR001867">
    <property type="entry name" value="OmpR/PhoB-type_DNA-bd"/>
</dbReference>
<gene>
    <name evidence="6" type="ORF">GCM10010191_25620</name>
</gene>
<dbReference type="CDD" id="cd15831">
    <property type="entry name" value="BTAD"/>
    <property type="match status" value="1"/>
</dbReference>
<dbReference type="InterPro" id="IPR016032">
    <property type="entry name" value="Sig_transdc_resp-reg_C-effctor"/>
</dbReference>
<dbReference type="SUPFAM" id="SSF48452">
    <property type="entry name" value="TPR-like"/>
    <property type="match status" value="2"/>
</dbReference>